<dbReference type="InterPro" id="IPR003808">
    <property type="entry name" value="Fe-S_metab-assoc_dom"/>
</dbReference>
<evidence type="ECO:0000256" key="1">
    <source>
        <dbReference type="ARBA" id="ARBA00010282"/>
    </source>
</evidence>
<keyword evidence="4" id="KW-1185">Reference proteome</keyword>
<dbReference type="Gene3D" id="3.90.1010.10">
    <property type="match status" value="1"/>
</dbReference>
<dbReference type="RefSeq" id="WP_132025043.1">
    <property type="nucleotide sequence ID" value="NZ_CP016605.1"/>
</dbReference>
<proteinExistence type="inferred from homology"/>
<evidence type="ECO:0000259" key="2">
    <source>
        <dbReference type="Pfam" id="PF02657"/>
    </source>
</evidence>
<evidence type="ECO:0000313" key="3">
    <source>
        <dbReference type="EMBL" id="TCP10960.1"/>
    </source>
</evidence>
<gene>
    <name evidence="3" type="ORF">EV697_1116</name>
</gene>
<evidence type="ECO:0000313" key="4">
    <source>
        <dbReference type="Proteomes" id="UP000294841"/>
    </source>
</evidence>
<dbReference type="SUPFAM" id="SSF82649">
    <property type="entry name" value="SufE/NifU"/>
    <property type="match status" value="1"/>
</dbReference>
<dbReference type="Pfam" id="PF02657">
    <property type="entry name" value="SufE"/>
    <property type="match status" value="1"/>
</dbReference>
<name>A0A4R2MZS2_9PAST</name>
<dbReference type="PANTHER" id="PTHR43597:SF5">
    <property type="entry name" value="SUFE-LIKE PROTEIN 2, CHLOROPLASTIC"/>
    <property type="match status" value="1"/>
</dbReference>
<dbReference type="OrthoDB" id="9799320at2"/>
<protein>
    <recommendedName>
        <fullName evidence="2">Fe-S metabolism associated domain-containing protein</fullName>
    </recommendedName>
</protein>
<comment type="caution">
    <text evidence="3">The sequence shown here is derived from an EMBL/GenBank/DDBJ whole genome shotgun (WGS) entry which is preliminary data.</text>
</comment>
<comment type="similarity">
    <text evidence="1">Belongs to the SufE family.</text>
</comment>
<organism evidence="3 4">
    <name type="scientific">Bisgaardia hudsonensis</name>
    <dbReference type="NCBI Taxonomy" id="109472"/>
    <lineage>
        <taxon>Bacteria</taxon>
        <taxon>Pseudomonadati</taxon>
        <taxon>Pseudomonadota</taxon>
        <taxon>Gammaproteobacteria</taxon>
        <taxon>Pasteurellales</taxon>
        <taxon>Pasteurellaceae</taxon>
        <taxon>Bisgaardia</taxon>
    </lineage>
</organism>
<reference evidence="3 4" key="1">
    <citation type="submission" date="2019-03" db="EMBL/GenBank/DDBJ databases">
        <title>Genomic Encyclopedia of Type Strains, Phase IV (KMG-IV): sequencing the most valuable type-strain genomes for metagenomic binning, comparative biology and taxonomic classification.</title>
        <authorList>
            <person name="Goeker M."/>
        </authorList>
    </citation>
    <scope>NUCLEOTIDE SEQUENCE [LARGE SCALE GENOMIC DNA]</scope>
    <source>
        <strain evidence="3 4">DSM 28231</strain>
    </source>
</reference>
<dbReference type="AlphaFoldDB" id="A0A4R2MZS2"/>
<sequence length="124" mass="14663">MKEKLQQAKSWEDRYRLIIQYGKNLSRPTEEELADMQIIKGCEAGVWFKIIEKNDRTFIFQAYSEARIINGLLWIILQEINGKNAKQLQSFNLNNYFDELHITQKLSTTRLNGLKKIEEIIKTL</sequence>
<dbReference type="EMBL" id="SLXI01000011">
    <property type="protein sequence ID" value="TCP10960.1"/>
    <property type="molecule type" value="Genomic_DNA"/>
</dbReference>
<accession>A0A4R2MZS2</accession>
<dbReference type="PANTHER" id="PTHR43597">
    <property type="entry name" value="SULFUR ACCEPTOR PROTEIN CSDE"/>
    <property type="match status" value="1"/>
</dbReference>
<dbReference type="Proteomes" id="UP000294841">
    <property type="component" value="Unassembled WGS sequence"/>
</dbReference>
<feature type="domain" description="Fe-S metabolism associated" evidence="2">
    <location>
        <begin position="3"/>
        <end position="122"/>
    </location>
</feature>